<evidence type="ECO:0000313" key="3">
    <source>
        <dbReference type="EMBL" id="POG81027.1"/>
    </source>
</evidence>
<comment type="caution">
    <text evidence="3">The sequence shown here is derived from an EMBL/GenBank/DDBJ whole genome shotgun (WGS) entry which is preliminary data.</text>
</comment>
<sequence>RPLVRKVFLIFLYLTKAKALGCSRLRQTNSSSKEHRTAALPSPATQRTNSPSEEHRTAAPPCCDEKVHMETLILKQRPHPQNII</sequence>
<protein>
    <submittedName>
        <fullName evidence="3">Uncharacterized protein</fullName>
    </submittedName>
</protein>
<dbReference type="Proteomes" id="UP000018888">
    <property type="component" value="Unassembled WGS sequence"/>
</dbReference>
<feature type="signal peptide" evidence="2">
    <location>
        <begin position="1"/>
        <end position="19"/>
    </location>
</feature>
<reference evidence="3 4" key="2">
    <citation type="journal article" date="2018" name="New Phytol.">
        <title>High intraspecific genome diversity in the model arbuscular mycorrhizal symbiont Rhizophagus irregularis.</title>
        <authorList>
            <person name="Chen E.C.H."/>
            <person name="Morin E."/>
            <person name="Beaudet D."/>
            <person name="Noel J."/>
            <person name="Yildirir G."/>
            <person name="Ndikumana S."/>
            <person name="Charron P."/>
            <person name="St-Onge C."/>
            <person name="Giorgi J."/>
            <person name="Kruger M."/>
            <person name="Marton T."/>
            <person name="Ropars J."/>
            <person name="Grigoriev I.V."/>
            <person name="Hainaut M."/>
            <person name="Henrissat B."/>
            <person name="Roux C."/>
            <person name="Martin F."/>
            <person name="Corradi N."/>
        </authorList>
    </citation>
    <scope>NUCLEOTIDE SEQUENCE [LARGE SCALE GENOMIC DNA]</scope>
    <source>
        <strain evidence="3 4">DAOM 197198</strain>
    </source>
</reference>
<feature type="region of interest" description="Disordered" evidence="1">
    <location>
        <begin position="25"/>
        <end position="61"/>
    </location>
</feature>
<dbReference type="AlphaFoldDB" id="A0A2P4QTQ7"/>
<feature type="chain" id="PRO_5015144524" evidence="2">
    <location>
        <begin position="20"/>
        <end position="84"/>
    </location>
</feature>
<gene>
    <name evidence="3" type="ORF">GLOIN_2v1510197</name>
</gene>
<proteinExistence type="predicted"/>
<reference evidence="3 4" key="1">
    <citation type="journal article" date="2013" name="Proc. Natl. Acad. Sci. U.S.A.">
        <title>Genome of an arbuscular mycorrhizal fungus provides insight into the oldest plant symbiosis.</title>
        <authorList>
            <person name="Tisserant E."/>
            <person name="Malbreil M."/>
            <person name="Kuo A."/>
            <person name="Kohler A."/>
            <person name="Symeonidi A."/>
            <person name="Balestrini R."/>
            <person name="Charron P."/>
            <person name="Duensing N."/>
            <person name="Frei Dit Frey N."/>
            <person name="Gianinazzi-Pearson V."/>
            <person name="Gilbert L.B."/>
            <person name="Handa Y."/>
            <person name="Herr J.R."/>
            <person name="Hijri M."/>
            <person name="Koul R."/>
            <person name="Kawaguchi M."/>
            <person name="Krajinski F."/>
            <person name="Lammers P.J."/>
            <person name="Masclaux F.G."/>
            <person name="Murat C."/>
            <person name="Morin E."/>
            <person name="Ndikumana S."/>
            <person name="Pagni M."/>
            <person name="Petitpierre D."/>
            <person name="Requena N."/>
            <person name="Rosikiewicz P."/>
            <person name="Riley R."/>
            <person name="Saito K."/>
            <person name="San Clemente H."/>
            <person name="Shapiro H."/>
            <person name="van Tuinen D."/>
            <person name="Becard G."/>
            <person name="Bonfante P."/>
            <person name="Paszkowski U."/>
            <person name="Shachar-Hill Y.Y."/>
            <person name="Tuskan G.A."/>
            <person name="Young P.W."/>
            <person name="Sanders I.R."/>
            <person name="Henrissat B."/>
            <person name="Rensing S.A."/>
            <person name="Grigoriev I.V."/>
            <person name="Corradi N."/>
            <person name="Roux C."/>
            <person name="Martin F."/>
        </authorList>
    </citation>
    <scope>NUCLEOTIDE SEQUENCE [LARGE SCALE GENOMIC DNA]</scope>
    <source>
        <strain evidence="3 4">DAOM 197198</strain>
    </source>
</reference>
<accession>A0A2P4QTQ7</accession>
<feature type="non-terminal residue" evidence="3">
    <location>
        <position position="1"/>
    </location>
</feature>
<keyword evidence="4" id="KW-1185">Reference proteome</keyword>
<feature type="compositionally biased region" description="Basic and acidic residues" evidence="1">
    <location>
        <begin position="52"/>
        <end position="61"/>
    </location>
</feature>
<dbReference type="EMBL" id="AUPC02000013">
    <property type="protein sequence ID" value="POG81027.1"/>
    <property type="molecule type" value="Genomic_DNA"/>
</dbReference>
<organism evidence="3 4">
    <name type="scientific">Rhizophagus irregularis (strain DAOM 181602 / DAOM 197198 / MUCL 43194)</name>
    <name type="common">Arbuscular mycorrhizal fungus</name>
    <name type="synonym">Glomus intraradices</name>
    <dbReference type="NCBI Taxonomy" id="747089"/>
    <lineage>
        <taxon>Eukaryota</taxon>
        <taxon>Fungi</taxon>
        <taxon>Fungi incertae sedis</taxon>
        <taxon>Mucoromycota</taxon>
        <taxon>Glomeromycotina</taxon>
        <taxon>Glomeromycetes</taxon>
        <taxon>Glomerales</taxon>
        <taxon>Glomeraceae</taxon>
        <taxon>Rhizophagus</taxon>
    </lineage>
</organism>
<keyword evidence="2" id="KW-0732">Signal</keyword>
<name>A0A2P4QTQ7_RHIID</name>
<evidence type="ECO:0000256" key="2">
    <source>
        <dbReference type="SAM" id="SignalP"/>
    </source>
</evidence>
<evidence type="ECO:0000313" key="4">
    <source>
        <dbReference type="Proteomes" id="UP000018888"/>
    </source>
</evidence>
<evidence type="ECO:0000256" key="1">
    <source>
        <dbReference type="SAM" id="MobiDB-lite"/>
    </source>
</evidence>